<gene>
    <name evidence="3" type="ORF">BCR43DRAFT_513907</name>
</gene>
<dbReference type="Proteomes" id="UP000242180">
    <property type="component" value="Unassembled WGS sequence"/>
</dbReference>
<dbReference type="OMA" id="DVMTTMV"/>
<sequence length="558" mass="64359">MAAFLRTRPTCRLALGLAAASGSIYALDARSEAQLLQRTARTFYNGIALAVDYKLNFRPSPAESSMNYIEELHERVANRIFDVFERNGGLYIKIGQVIGTQSAVLPVAYQRRARRLFDSAPALPFEVVERVFREDFGGLHPSQVFAEFEMMPVASASIAQVHRARLHNGDVVAVKIQKPAILKQMNWDLRAFRILLMAYERLFELPLSWSSDYIEKHIRMEADFETEARNAQLAWSHFQEEPTLKDRVYVPKVYPEISSKRVLVCEWVDGIQLTDETKLKANDLDIKRAMRTAIDAFSSQIFRSGFVHGDPHPGNVLVRAHPYKKKDVQVIIIDHGLYTQESEQFRLEYCQLWESLFMLDMDTVTRICKGWGIQDPNMFASITLQKPFSPQKAVHLGQANINMQDVYELQVSLKERIREFLKDQALFPRELIFISRNMNIVRANNKTLGSPVNRINVMARWALRGLSRQPATEVDIRGSIDRTIRFERVAQATWRLWVFDFTLMMMSLSFWFVQMRDRLNSALFGKKGQGFEEVLDQRLKDQIQQQFGITIDDSVFDG</sequence>
<dbReference type="Pfam" id="PF03109">
    <property type="entry name" value="ABC1"/>
    <property type="match status" value="1"/>
</dbReference>
<evidence type="ECO:0000313" key="4">
    <source>
        <dbReference type="Proteomes" id="UP000242180"/>
    </source>
</evidence>
<reference evidence="3 4" key="1">
    <citation type="submission" date="2016-07" db="EMBL/GenBank/DDBJ databases">
        <title>Pervasive Adenine N6-methylation of Active Genes in Fungi.</title>
        <authorList>
            <consortium name="DOE Joint Genome Institute"/>
            <person name="Mondo S.J."/>
            <person name="Dannebaum R.O."/>
            <person name="Kuo R.C."/>
            <person name="Labutti K."/>
            <person name="Haridas S."/>
            <person name="Kuo A."/>
            <person name="Salamov A."/>
            <person name="Ahrendt S.R."/>
            <person name="Lipzen A."/>
            <person name="Sullivan W."/>
            <person name="Andreopoulos W.B."/>
            <person name="Clum A."/>
            <person name="Lindquist E."/>
            <person name="Daum C."/>
            <person name="Ramamoorthy G.K."/>
            <person name="Gryganskyi A."/>
            <person name="Culley D."/>
            <person name="Magnuson J.K."/>
            <person name="James T.Y."/>
            <person name="O'Malley M.A."/>
            <person name="Stajich J.E."/>
            <person name="Spatafora J.W."/>
            <person name="Visel A."/>
            <person name="Grigoriev I.V."/>
        </authorList>
    </citation>
    <scope>NUCLEOTIDE SEQUENCE [LARGE SCALE GENOMIC DNA]</scope>
    <source>
        <strain evidence="3 4">NRRL 2496</strain>
    </source>
</reference>
<evidence type="ECO:0000313" key="3">
    <source>
        <dbReference type="EMBL" id="ORY97510.1"/>
    </source>
</evidence>
<comment type="caution">
    <text evidence="3">The sequence shown here is derived from an EMBL/GenBank/DDBJ whole genome shotgun (WGS) entry which is preliminary data.</text>
</comment>
<accession>A0A1X2HF24</accession>
<dbReference type="OrthoDB" id="427480at2759"/>
<comment type="similarity">
    <text evidence="1">Belongs to the protein kinase superfamily. ADCK protein kinase family.</text>
</comment>
<dbReference type="InterPro" id="IPR051130">
    <property type="entry name" value="Mito_struct-func_regulator"/>
</dbReference>
<feature type="domain" description="ABC1 atypical kinase-like" evidence="2">
    <location>
        <begin position="116"/>
        <end position="366"/>
    </location>
</feature>
<organism evidence="3 4">
    <name type="scientific">Syncephalastrum racemosum</name>
    <name type="common">Filamentous fungus</name>
    <dbReference type="NCBI Taxonomy" id="13706"/>
    <lineage>
        <taxon>Eukaryota</taxon>
        <taxon>Fungi</taxon>
        <taxon>Fungi incertae sedis</taxon>
        <taxon>Mucoromycota</taxon>
        <taxon>Mucoromycotina</taxon>
        <taxon>Mucoromycetes</taxon>
        <taxon>Mucorales</taxon>
        <taxon>Syncephalastraceae</taxon>
        <taxon>Syncephalastrum</taxon>
    </lineage>
</organism>
<dbReference type="EMBL" id="MCGN01000004">
    <property type="protein sequence ID" value="ORY97510.1"/>
    <property type="molecule type" value="Genomic_DNA"/>
</dbReference>
<dbReference type="InterPro" id="IPR011009">
    <property type="entry name" value="Kinase-like_dom_sf"/>
</dbReference>
<dbReference type="SUPFAM" id="SSF56112">
    <property type="entry name" value="Protein kinase-like (PK-like)"/>
    <property type="match status" value="1"/>
</dbReference>
<dbReference type="CDD" id="cd13969">
    <property type="entry name" value="ADCK1-like"/>
    <property type="match status" value="1"/>
</dbReference>
<protein>
    <submittedName>
        <fullName evidence="3">ABC1 family-domain-containing protein</fullName>
    </submittedName>
</protein>
<dbReference type="STRING" id="13706.A0A1X2HF24"/>
<evidence type="ECO:0000256" key="1">
    <source>
        <dbReference type="ARBA" id="ARBA00009670"/>
    </source>
</evidence>
<evidence type="ECO:0000259" key="2">
    <source>
        <dbReference type="Pfam" id="PF03109"/>
    </source>
</evidence>
<proteinExistence type="inferred from homology"/>
<dbReference type="PANTHER" id="PTHR43173:SF37">
    <property type="entry name" value="ABC1 FAMILY PROTEIN C10F6.14C"/>
    <property type="match status" value="1"/>
</dbReference>
<dbReference type="AlphaFoldDB" id="A0A1X2HF24"/>
<keyword evidence="4" id="KW-1185">Reference proteome</keyword>
<dbReference type="InParanoid" id="A0A1X2HF24"/>
<dbReference type="InterPro" id="IPR045307">
    <property type="entry name" value="ADCK1_dom"/>
</dbReference>
<dbReference type="InterPro" id="IPR004147">
    <property type="entry name" value="ABC1_dom"/>
</dbReference>
<name>A0A1X2HF24_SYNRA</name>
<dbReference type="PANTHER" id="PTHR43173">
    <property type="entry name" value="ABC1 FAMILY PROTEIN"/>
    <property type="match status" value="1"/>
</dbReference>